<sequence length="252" mass="27595">MSRFLISSEVAELLPRMQVVAVIARGIDNTAANAQVTAYVQNAVDEMVKHFATNNYSNAQSHPRIALYRDELKKVANVSSKKYPQSNESLIKRALKEKKAPRPISPAVDLYNSISIKHAVTAGAFDLDELKAKAEPLELRVAKTDQDTFVPLDAPDAAPSKADAKEILYVQGSTVLTRHLAWRQSAQALVTAESKNVMFMSEVFHDTAVGDQPSELTKAVAADLQGCLKDLMNVESEVQYLGKSLGRLEADL</sequence>
<dbReference type="InterPro" id="IPR020825">
    <property type="entry name" value="Phe-tRNA_synthase-like_B3/B4"/>
</dbReference>
<evidence type="ECO:0000259" key="1">
    <source>
        <dbReference type="SMART" id="SM00873"/>
    </source>
</evidence>
<name>A0A8K0WTI7_9HYPO</name>
<comment type="caution">
    <text evidence="2">The sequence shown here is derived from an EMBL/GenBank/DDBJ whole genome shotgun (WGS) entry which is preliminary data.</text>
</comment>
<dbReference type="PANTHER" id="PTHR39209">
    <property type="match status" value="1"/>
</dbReference>
<dbReference type="SMART" id="SM00873">
    <property type="entry name" value="B3_4"/>
    <property type="match status" value="1"/>
</dbReference>
<gene>
    <name evidence="2" type="ORF">B0I35DRAFT_508973</name>
</gene>
<keyword evidence="3" id="KW-1185">Reference proteome</keyword>
<dbReference type="GO" id="GO:0004826">
    <property type="term" value="F:phenylalanine-tRNA ligase activity"/>
    <property type="evidence" value="ECO:0007669"/>
    <property type="project" value="InterPro"/>
</dbReference>
<dbReference type="EMBL" id="JAGPNK010000003">
    <property type="protein sequence ID" value="KAH7324182.1"/>
    <property type="molecule type" value="Genomic_DNA"/>
</dbReference>
<dbReference type="Gene3D" id="3.50.40.10">
    <property type="entry name" value="Phenylalanyl-trna Synthetase, Chain B, domain 3"/>
    <property type="match status" value="1"/>
</dbReference>
<dbReference type="Proteomes" id="UP000813444">
    <property type="component" value="Unassembled WGS sequence"/>
</dbReference>
<feature type="domain" description="B3/B4 tRNA-binding" evidence="1">
    <location>
        <begin position="67"/>
        <end position="226"/>
    </location>
</feature>
<dbReference type="Pfam" id="PF03483">
    <property type="entry name" value="B3_4"/>
    <property type="match status" value="1"/>
</dbReference>
<reference evidence="2" key="1">
    <citation type="journal article" date="2021" name="Nat. Commun.">
        <title>Genetic determinants of endophytism in the Arabidopsis root mycobiome.</title>
        <authorList>
            <person name="Mesny F."/>
            <person name="Miyauchi S."/>
            <person name="Thiergart T."/>
            <person name="Pickel B."/>
            <person name="Atanasova L."/>
            <person name="Karlsson M."/>
            <person name="Huettel B."/>
            <person name="Barry K.W."/>
            <person name="Haridas S."/>
            <person name="Chen C."/>
            <person name="Bauer D."/>
            <person name="Andreopoulos W."/>
            <person name="Pangilinan J."/>
            <person name="LaButti K."/>
            <person name="Riley R."/>
            <person name="Lipzen A."/>
            <person name="Clum A."/>
            <person name="Drula E."/>
            <person name="Henrissat B."/>
            <person name="Kohler A."/>
            <person name="Grigoriev I.V."/>
            <person name="Martin F.M."/>
            <person name="Hacquard S."/>
        </authorList>
    </citation>
    <scope>NUCLEOTIDE SEQUENCE</scope>
    <source>
        <strain evidence="2">MPI-CAGE-CH-0235</strain>
    </source>
</reference>
<dbReference type="OrthoDB" id="5587917at2759"/>
<dbReference type="AlphaFoldDB" id="A0A8K0WTI7"/>
<protein>
    <recommendedName>
        <fullName evidence="1">B3/B4 tRNA-binding domain-containing protein</fullName>
    </recommendedName>
</protein>
<dbReference type="InterPro" id="IPR005146">
    <property type="entry name" value="B3/B4_tRNA-bd"/>
</dbReference>
<dbReference type="SUPFAM" id="SSF56037">
    <property type="entry name" value="PheT/TilS domain"/>
    <property type="match status" value="1"/>
</dbReference>
<proteinExistence type="predicted"/>
<dbReference type="PANTHER" id="PTHR39209:SF2">
    <property type="entry name" value="CYTOPLASMIC PROTEIN"/>
    <property type="match status" value="1"/>
</dbReference>
<organism evidence="2 3">
    <name type="scientific">Stachybotrys elegans</name>
    <dbReference type="NCBI Taxonomy" id="80388"/>
    <lineage>
        <taxon>Eukaryota</taxon>
        <taxon>Fungi</taxon>
        <taxon>Dikarya</taxon>
        <taxon>Ascomycota</taxon>
        <taxon>Pezizomycotina</taxon>
        <taxon>Sordariomycetes</taxon>
        <taxon>Hypocreomycetidae</taxon>
        <taxon>Hypocreales</taxon>
        <taxon>Stachybotryaceae</taxon>
        <taxon>Stachybotrys</taxon>
    </lineage>
</organism>
<evidence type="ECO:0000313" key="2">
    <source>
        <dbReference type="EMBL" id="KAH7324182.1"/>
    </source>
</evidence>
<accession>A0A8K0WTI7</accession>
<evidence type="ECO:0000313" key="3">
    <source>
        <dbReference type="Proteomes" id="UP000813444"/>
    </source>
</evidence>
<dbReference type="GO" id="GO:0003723">
    <property type="term" value="F:RNA binding"/>
    <property type="evidence" value="ECO:0007669"/>
    <property type="project" value="InterPro"/>
</dbReference>